<keyword evidence="2" id="KW-1185">Reference proteome</keyword>
<proteinExistence type="predicted"/>
<evidence type="ECO:0000313" key="2">
    <source>
        <dbReference type="Proteomes" id="UP000320300"/>
    </source>
</evidence>
<gene>
    <name evidence="1" type="ORF">SAMN06265348_101439</name>
</gene>
<name>A0A521AUG8_9SPHI</name>
<reference evidence="1 2" key="1">
    <citation type="submission" date="2017-05" db="EMBL/GenBank/DDBJ databases">
        <authorList>
            <person name="Varghese N."/>
            <person name="Submissions S."/>
        </authorList>
    </citation>
    <scope>NUCLEOTIDE SEQUENCE [LARGE SCALE GENOMIC DNA]</scope>
    <source>
        <strain evidence="1 2">DSM 19036</strain>
    </source>
</reference>
<dbReference type="Proteomes" id="UP000320300">
    <property type="component" value="Unassembled WGS sequence"/>
</dbReference>
<sequence length="50" mass="5715">MVGIAAYKVTDLISHQQIVFRLGFDYPTYFNNTFRKKTFEIPKSVSATAV</sequence>
<accession>A0A521AUG8</accession>
<protein>
    <submittedName>
        <fullName evidence="1">Uncharacterized protein</fullName>
    </submittedName>
</protein>
<dbReference type="AlphaFoldDB" id="A0A521AUG8"/>
<evidence type="ECO:0000313" key="1">
    <source>
        <dbReference type="EMBL" id="SMO38250.1"/>
    </source>
</evidence>
<organism evidence="1 2">
    <name type="scientific">Pedobacter westerhofensis</name>
    <dbReference type="NCBI Taxonomy" id="425512"/>
    <lineage>
        <taxon>Bacteria</taxon>
        <taxon>Pseudomonadati</taxon>
        <taxon>Bacteroidota</taxon>
        <taxon>Sphingobacteriia</taxon>
        <taxon>Sphingobacteriales</taxon>
        <taxon>Sphingobacteriaceae</taxon>
        <taxon>Pedobacter</taxon>
    </lineage>
</organism>
<dbReference type="EMBL" id="FXTN01000001">
    <property type="protein sequence ID" value="SMO38250.1"/>
    <property type="molecule type" value="Genomic_DNA"/>
</dbReference>